<organism evidence="2 3">
    <name type="scientific">Giardia muris</name>
    <dbReference type="NCBI Taxonomy" id="5742"/>
    <lineage>
        <taxon>Eukaryota</taxon>
        <taxon>Metamonada</taxon>
        <taxon>Diplomonadida</taxon>
        <taxon>Hexamitidae</taxon>
        <taxon>Giardiinae</taxon>
        <taxon>Giardia</taxon>
    </lineage>
</organism>
<feature type="compositionally biased region" description="Polar residues" evidence="1">
    <location>
        <begin position="672"/>
        <end position="688"/>
    </location>
</feature>
<dbReference type="Proteomes" id="UP000315496">
    <property type="component" value="Chromosome 1"/>
</dbReference>
<feature type="compositionally biased region" description="Low complexity" evidence="1">
    <location>
        <begin position="592"/>
        <end position="601"/>
    </location>
</feature>
<sequence>MPSSRRLFAPPRAMLLHLNALETEVDALKGEVDQLEAFAKSALFLSLGALRDVMRAKESQHFMTDQQRNIQTIRTELTGSQAEVRKVATETLLKVTDIHTLFRADVARFTDTRNGMRQSADVLDELKKGLDSLRQNLISGAKKDAEEAVNLREVARAALTSISGCGGRLLLTETKLEAMGDELRSASLQANGLIDTCAQKLASVRTQYDDCEFLSKERILQYSETRILAKLNDICYSKLLHRWSPKEELALLQAKILKFSSEVRDLELEHTKMMSTMREDLSENVVTFLKHEVEEKLGRAIRQRHNHMLEELQSIGDDLKMAFDEFQQREKLIDSLKQKLDDMRERWAEDIKGLRHRFLDIEAEALKREYSDLLPRDVQLAAISTCRESGMLHESVTNAILMWKQLMERRVEAEKARIDKIEGILNQELLKAITTTQARSLTVDKLGRAFTADVCQLSYQIQTKVDWESFNVQLSRKLNKSDTEMAVAIYCPEEHGEKVIPRPAKLLAVQELSNDKVSEYRPANETLDPPSQLTALYTEDDQPDIPPPNPPKTKRARPSHYAKLLQLLQSNTKEAKLLDEYVRQTQEQISKAASLAQSQAKPPVAPEQQQPQHITSIKPPTPKRGTFIRHTHGTSDGPSEGRFDNVVVTGMSITATPKRATSQKVGQQFLISETPKYVNTPTAHQQRSNSERPRPSSGARPIINTPQRFQLTKETSAHSKTTGNLGRYLIFGENASERSTPGKKIWSRTPSFGRLGSDGIMNLSGLLD</sequence>
<name>A0A4Z1SVU9_GIAMU</name>
<evidence type="ECO:0000313" key="3">
    <source>
        <dbReference type="Proteomes" id="UP000315496"/>
    </source>
</evidence>
<dbReference type="EMBL" id="VDLU01000001">
    <property type="protein sequence ID" value="TNJ29982.1"/>
    <property type="molecule type" value="Genomic_DNA"/>
</dbReference>
<dbReference type="AlphaFoldDB" id="A0A4Z1SVU9"/>
<protein>
    <submittedName>
        <fullName evidence="2">Uncharacterized protein</fullName>
    </submittedName>
</protein>
<feature type="region of interest" description="Disordered" evidence="1">
    <location>
        <begin position="537"/>
        <end position="558"/>
    </location>
</feature>
<proteinExistence type="predicted"/>
<feature type="region of interest" description="Disordered" evidence="1">
    <location>
        <begin position="592"/>
        <end position="643"/>
    </location>
</feature>
<gene>
    <name evidence="2" type="ORF">GMRT_13562</name>
</gene>
<reference evidence="2 3" key="1">
    <citation type="submission" date="2019-05" db="EMBL/GenBank/DDBJ databases">
        <title>The compact genome of Giardia muris reveals important steps in the evolution of intestinal protozoan parasites.</title>
        <authorList>
            <person name="Xu F."/>
            <person name="Jimenez-Gonzalez A."/>
            <person name="Einarsson E."/>
            <person name="Astvaldsson A."/>
            <person name="Peirasmaki D."/>
            <person name="Eckmann L."/>
            <person name="Andersson J.O."/>
            <person name="Svard S.G."/>
            <person name="Jerlstrom-Hultqvist J."/>
        </authorList>
    </citation>
    <scope>NUCLEOTIDE SEQUENCE [LARGE SCALE GENOMIC DNA]</scope>
    <source>
        <strain evidence="2 3">Roberts-Thomson</strain>
    </source>
</reference>
<dbReference type="VEuPathDB" id="GiardiaDB:GMRT_13562"/>
<keyword evidence="3" id="KW-1185">Reference proteome</keyword>
<evidence type="ECO:0000313" key="2">
    <source>
        <dbReference type="EMBL" id="TNJ29982.1"/>
    </source>
</evidence>
<comment type="caution">
    <text evidence="2">The sequence shown here is derived from an EMBL/GenBank/DDBJ whole genome shotgun (WGS) entry which is preliminary data.</text>
</comment>
<evidence type="ECO:0000256" key="1">
    <source>
        <dbReference type="SAM" id="MobiDB-lite"/>
    </source>
</evidence>
<feature type="region of interest" description="Disordered" evidence="1">
    <location>
        <begin position="672"/>
        <end position="705"/>
    </location>
</feature>
<accession>A0A4Z1SVU9</accession>